<dbReference type="InterPro" id="IPR027396">
    <property type="entry name" value="DsrEFH-like"/>
</dbReference>
<dbReference type="PANTHER" id="PTHR34874:SF3">
    <property type="entry name" value="SULFURTRANSFERASE TUSD"/>
    <property type="match status" value="1"/>
</dbReference>
<evidence type="ECO:0000313" key="6">
    <source>
        <dbReference type="Proteomes" id="UP001203338"/>
    </source>
</evidence>
<accession>A0ABT0PDI3</accession>
<proteinExistence type="inferred from homology"/>
<evidence type="ECO:0000256" key="1">
    <source>
        <dbReference type="ARBA" id="ARBA00004496"/>
    </source>
</evidence>
<evidence type="ECO:0000256" key="3">
    <source>
        <dbReference type="ARBA" id="ARBA00022490"/>
    </source>
</evidence>
<keyword evidence="4 5" id="KW-0808">Transferase</keyword>
<dbReference type="NCBIfam" id="NF001237">
    <property type="entry name" value="PRK00207.1"/>
    <property type="match status" value="1"/>
</dbReference>
<dbReference type="SUPFAM" id="SSF75169">
    <property type="entry name" value="DsrEFH-like"/>
    <property type="match status" value="1"/>
</dbReference>
<evidence type="ECO:0000313" key="5">
    <source>
        <dbReference type="EMBL" id="MCL6268807.1"/>
    </source>
</evidence>
<dbReference type="PANTHER" id="PTHR34874">
    <property type="entry name" value="PROTEIN YCHN"/>
    <property type="match status" value="1"/>
</dbReference>
<name>A0ABT0PDI3_9GAMM</name>
<gene>
    <name evidence="5" type="primary">tusD</name>
    <name evidence="5" type="ORF">M3P05_02430</name>
</gene>
<evidence type="ECO:0000256" key="2">
    <source>
        <dbReference type="ARBA" id="ARBA00007067"/>
    </source>
</evidence>
<reference evidence="5 6" key="1">
    <citation type="submission" date="2022-05" db="EMBL/GenBank/DDBJ databases">
        <authorList>
            <person name="Park J.-S."/>
        </authorList>
    </citation>
    <scope>NUCLEOTIDE SEQUENCE [LARGE SCALE GENOMIC DNA]</scope>
    <source>
        <strain evidence="5 6">2012CJ34-2</strain>
    </source>
</reference>
<comment type="caution">
    <text evidence="5">The sequence shown here is derived from an EMBL/GenBank/DDBJ whole genome shotgun (WGS) entry which is preliminary data.</text>
</comment>
<keyword evidence="3" id="KW-0963">Cytoplasm</keyword>
<evidence type="ECO:0000256" key="4">
    <source>
        <dbReference type="ARBA" id="ARBA00022679"/>
    </source>
</evidence>
<sequence>MNYTLVIHGAPASSQSCQTALSFARAALNRGHKIARAFFFRDAVHIGSGLTVAPQGEADLHKAWKELAEEHEIDLVICISAALKRGLVDEREARRYDKVSHNIDAPFNFSGLGQLIDGAATSDHVITFGD</sequence>
<keyword evidence="6" id="KW-1185">Reference proteome</keyword>
<dbReference type="RefSeq" id="WP_249697637.1">
    <property type="nucleotide sequence ID" value="NZ_JAMFLX010000002.1"/>
</dbReference>
<dbReference type="EC" id="2.8.1.-" evidence="5"/>
<dbReference type="GO" id="GO:0016740">
    <property type="term" value="F:transferase activity"/>
    <property type="evidence" value="ECO:0007669"/>
    <property type="project" value="UniProtKB-KW"/>
</dbReference>
<dbReference type="EMBL" id="JAMFLX010000002">
    <property type="protein sequence ID" value="MCL6268807.1"/>
    <property type="molecule type" value="Genomic_DNA"/>
</dbReference>
<dbReference type="Pfam" id="PF02635">
    <property type="entry name" value="DsrE"/>
    <property type="match status" value="1"/>
</dbReference>
<dbReference type="Gene3D" id="3.40.1260.10">
    <property type="entry name" value="DsrEFH-like"/>
    <property type="match status" value="1"/>
</dbReference>
<dbReference type="Proteomes" id="UP001203338">
    <property type="component" value="Unassembled WGS sequence"/>
</dbReference>
<comment type="subcellular location">
    <subcellularLocation>
        <location evidence="1">Cytoplasm</location>
    </subcellularLocation>
</comment>
<organism evidence="5 6">
    <name type="scientific">Parendozoicomonas callyspongiae</name>
    <dbReference type="NCBI Taxonomy" id="2942213"/>
    <lineage>
        <taxon>Bacteria</taxon>
        <taxon>Pseudomonadati</taxon>
        <taxon>Pseudomonadota</taxon>
        <taxon>Gammaproteobacteria</taxon>
        <taxon>Oceanospirillales</taxon>
        <taxon>Endozoicomonadaceae</taxon>
        <taxon>Parendozoicomonas</taxon>
    </lineage>
</organism>
<dbReference type="NCBIfam" id="TIGR03012">
    <property type="entry name" value="sulf_tusD_dsrE"/>
    <property type="match status" value="1"/>
</dbReference>
<protein>
    <submittedName>
        <fullName evidence="5">Sulfurtransferase complex subunit TusD</fullName>
        <ecNumber evidence="5">2.8.1.-</ecNumber>
    </submittedName>
</protein>
<dbReference type="InterPro" id="IPR003787">
    <property type="entry name" value="Sulphur_relay_DsrE/F-like"/>
</dbReference>
<dbReference type="InterPro" id="IPR017463">
    <property type="entry name" value="Sulphur_relay_TusD/DsrE"/>
</dbReference>
<comment type="similarity">
    <text evidence="2">Belongs to the DsrE/TusD family.</text>
</comment>